<sequence>MPFEEFQARRRQLRQNNDNPALRYFNRLDNDFKFVVLTLANRTHPAAFKADEVGKAFEEFDETHRLYIIEAMNKISRWGKMLPRYLSLADCALTE</sequence>
<gene>
    <name evidence="1" type="ORF">JJL49_07415</name>
</gene>
<name>A0ACC5RK31_ENTAG</name>
<organism evidence="1 2">
    <name type="scientific">Enterobacter agglomerans</name>
    <name type="common">Erwinia herbicola</name>
    <name type="synonym">Pantoea agglomerans</name>
    <dbReference type="NCBI Taxonomy" id="549"/>
    <lineage>
        <taxon>Bacteria</taxon>
        <taxon>Pseudomonadati</taxon>
        <taxon>Pseudomonadota</taxon>
        <taxon>Gammaproteobacteria</taxon>
        <taxon>Enterobacterales</taxon>
        <taxon>Erwiniaceae</taxon>
        <taxon>Pantoea</taxon>
        <taxon>Pantoea agglomerans group</taxon>
    </lineage>
</organism>
<dbReference type="Proteomes" id="UP000633731">
    <property type="component" value="Unassembled WGS sequence"/>
</dbReference>
<comment type="caution">
    <text evidence="1">The sequence shown here is derived from an EMBL/GenBank/DDBJ whole genome shotgun (WGS) entry which is preliminary data.</text>
</comment>
<keyword evidence="2" id="KW-1185">Reference proteome</keyword>
<reference evidence="1" key="1">
    <citation type="submission" date="2021-01" db="EMBL/GenBank/DDBJ databases">
        <title>Draft genome of Pantoea agglomerans Eh 335.</title>
        <authorList>
            <person name="Emsley S.A."/>
            <person name="Oline D.K."/>
            <person name="Saw J.H."/>
            <person name="Ushijima B."/>
            <person name="Videau P."/>
            <person name="Koyack M.J."/>
        </authorList>
    </citation>
    <scope>NUCLEOTIDE SEQUENCE</scope>
    <source>
        <strain evidence="1">Eh 335</strain>
    </source>
</reference>
<evidence type="ECO:0000313" key="2">
    <source>
        <dbReference type="Proteomes" id="UP000633731"/>
    </source>
</evidence>
<evidence type="ECO:0000313" key="1">
    <source>
        <dbReference type="EMBL" id="MBK4725050.1"/>
    </source>
</evidence>
<dbReference type="EMBL" id="JAEOXF010000003">
    <property type="protein sequence ID" value="MBK4725050.1"/>
    <property type="molecule type" value="Genomic_DNA"/>
</dbReference>
<protein>
    <submittedName>
        <fullName evidence="1">Uncharacterized protein</fullName>
    </submittedName>
</protein>
<accession>A0ACC5RK31</accession>
<proteinExistence type="predicted"/>